<dbReference type="AlphaFoldDB" id="E9D3E4"/>
<dbReference type="EMBL" id="GL636491">
    <property type="protein sequence ID" value="EFW19139.1"/>
    <property type="molecule type" value="Genomic_DNA"/>
</dbReference>
<dbReference type="VEuPathDB" id="FungiDB:D8B26_007307"/>
<evidence type="ECO:0000313" key="1">
    <source>
        <dbReference type="EMBL" id="EFW19139.1"/>
    </source>
</evidence>
<dbReference type="Proteomes" id="UP000002497">
    <property type="component" value="Unassembled WGS sequence"/>
</dbReference>
<gene>
    <name evidence="1" type="ORF">CPSG_04685</name>
</gene>
<accession>E9D3E4</accession>
<proteinExistence type="predicted"/>
<organism evidence="2">
    <name type="scientific">Coccidioides posadasii (strain RMSCC 757 / Silveira)</name>
    <name type="common">Valley fever fungus</name>
    <dbReference type="NCBI Taxonomy" id="443226"/>
    <lineage>
        <taxon>Eukaryota</taxon>
        <taxon>Fungi</taxon>
        <taxon>Dikarya</taxon>
        <taxon>Ascomycota</taxon>
        <taxon>Pezizomycotina</taxon>
        <taxon>Eurotiomycetes</taxon>
        <taxon>Eurotiomycetidae</taxon>
        <taxon>Onygenales</taxon>
        <taxon>Onygenaceae</taxon>
        <taxon>Coccidioides</taxon>
    </lineage>
</organism>
<evidence type="ECO:0000313" key="2">
    <source>
        <dbReference type="Proteomes" id="UP000002497"/>
    </source>
</evidence>
<dbReference type="HOGENOM" id="CLU_1815639_0_0_1"/>
<name>E9D3E4_COCPS</name>
<sequence>MRSDMVPVVGDIAPGRLLKLSANNQDSPGGVIFGEMAEKNNSGKSKHEWNEQFMIKETKILTKVLSKIFKALRVRDGSSIKGERASSRSQWKAMFDENDLILRQYMGKWSSSDKIRKKSVRSCGDKALAMPLNMYQESRDGS</sequence>
<reference evidence="2" key="2">
    <citation type="submission" date="2010-03" db="EMBL/GenBank/DDBJ databases">
        <title>The genome sequence of Coccidioides posadasii strain Silveira.</title>
        <authorList>
            <consortium name="The Broad Institute Genome Sequencing Center for Infectious Disease"/>
            <person name="Neafsey D."/>
            <person name="Orbach M."/>
            <person name="Henn M.R."/>
            <person name="Cole G.T."/>
            <person name="Galgiani J."/>
            <person name="Gardner M.J."/>
            <person name="Kirkland T.N."/>
            <person name="Taylor J.W."/>
            <person name="Young S.K."/>
            <person name="Zeng Q."/>
            <person name="Koehrsen M."/>
            <person name="Alvarado L."/>
            <person name="Berlin A."/>
            <person name="Borenstein D."/>
            <person name="Chapman S.B."/>
            <person name="Chen Z."/>
            <person name="Engels R."/>
            <person name="Freedman E."/>
            <person name="Gellesch M."/>
            <person name="Goldberg J."/>
            <person name="Griggs A."/>
            <person name="Gujja S."/>
            <person name="Heilman E."/>
            <person name="Heiman D."/>
            <person name="Howarth C."/>
            <person name="Jen D."/>
            <person name="Larson L."/>
            <person name="Mehta T."/>
            <person name="Neiman D."/>
            <person name="Park D."/>
            <person name="Pearson M."/>
            <person name="Richards J."/>
            <person name="Roberts A."/>
            <person name="Saif S."/>
            <person name="Shea T."/>
            <person name="Shenoy N."/>
            <person name="Sisk P."/>
            <person name="Stolte C."/>
            <person name="Sykes S."/>
            <person name="Walk T."/>
            <person name="White J."/>
            <person name="Yandava C."/>
            <person name="Haas B."/>
            <person name="Nusbaum C."/>
            <person name="Birren B."/>
        </authorList>
    </citation>
    <scope>NUCLEOTIDE SEQUENCE [LARGE SCALE GENOMIC DNA]</scope>
    <source>
        <strain evidence="2">RMSCC 757 / Silveira</strain>
    </source>
</reference>
<protein>
    <submittedName>
        <fullName evidence="1">Uncharacterized protein</fullName>
    </submittedName>
</protein>
<dbReference type="VEuPathDB" id="FungiDB:CPSG_04685"/>
<reference evidence="2" key="1">
    <citation type="journal article" date="2010" name="Genome Res.">
        <title>Population genomic sequencing of Coccidioides fungi reveals recent hybridization and transposon control.</title>
        <authorList>
            <person name="Neafsey D.E."/>
            <person name="Barker B.M."/>
            <person name="Sharpton T.J."/>
            <person name="Stajich J.E."/>
            <person name="Park D.J."/>
            <person name="Whiston E."/>
            <person name="Hung C.-Y."/>
            <person name="McMahan C."/>
            <person name="White J."/>
            <person name="Sykes S."/>
            <person name="Heiman D."/>
            <person name="Young S."/>
            <person name="Zeng Q."/>
            <person name="Abouelleil A."/>
            <person name="Aftuck L."/>
            <person name="Bessette D."/>
            <person name="Brown A."/>
            <person name="FitzGerald M."/>
            <person name="Lui A."/>
            <person name="Macdonald J.P."/>
            <person name="Priest M."/>
            <person name="Orbach M.J."/>
            <person name="Galgiani J.N."/>
            <person name="Kirkland T.N."/>
            <person name="Cole G.T."/>
            <person name="Birren B.W."/>
            <person name="Henn M.R."/>
            <person name="Taylor J.W."/>
            <person name="Rounsley S.D."/>
        </authorList>
    </citation>
    <scope>NUCLEOTIDE SEQUENCE [LARGE SCALE GENOMIC DNA]</scope>
    <source>
        <strain evidence="2">RMSCC 757 / Silveira</strain>
    </source>
</reference>
<keyword evidence="2" id="KW-1185">Reference proteome</keyword>